<dbReference type="PRINTS" id="PR00040">
    <property type="entry name" value="HTHMERR"/>
</dbReference>
<dbReference type="GO" id="GO:0003700">
    <property type="term" value="F:DNA-binding transcription factor activity"/>
    <property type="evidence" value="ECO:0007669"/>
    <property type="project" value="InterPro"/>
</dbReference>
<dbReference type="InterPro" id="IPR009061">
    <property type="entry name" value="DNA-bd_dom_put_sf"/>
</dbReference>
<dbReference type="PANTHER" id="PTHR30204">
    <property type="entry name" value="REDOX-CYCLING DRUG-SENSING TRANSCRIPTIONAL ACTIVATOR SOXR"/>
    <property type="match status" value="1"/>
</dbReference>
<gene>
    <name evidence="7" type="ORF">FD34_GL000976</name>
</gene>
<name>A0A922PVW9_9LACO</name>
<dbReference type="RefSeq" id="WP_057805896.1">
    <property type="nucleotide sequence ID" value="NZ_AZGO01000011.1"/>
</dbReference>
<keyword evidence="3" id="KW-0238">DNA-binding</keyword>
<dbReference type="GeneID" id="87978137"/>
<dbReference type="PANTHER" id="PTHR30204:SF69">
    <property type="entry name" value="MERR-FAMILY TRANSCRIPTIONAL REGULATOR"/>
    <property type="match status" value="1"/>
</dbReference>
<evidence type="ECO:0000256" key="3">
    <source>
        <dbReference type="ARBA" id="ARBA00023125"/>
    </source>
</evidence>
<feature type="coiled-coil region" evidence="5">
    <location>
        <begin position="82"/>
        <end position="119"/>
    </location>
</feature>
<accession>A0A922PVW9</accession>
<comment type="caution">
    <text evidence="7">The sequence shown here is derived from an EMBL/GenBank/DDBJ whole genome shotgun (WGS) entry which is preliminary data.</text>
</comment>
<dbReference type="InterPro" id="IPR000551">
    <property type="entry name" value="MerR-type_HTH_dom"/>
</dbReference>
<dbReference type="SMART" id="SM00422">
    <property type="entry name" value="HTH_MERR"/>
    <property type="match status" value="1"/>
</dbReference>
<dbReference type="Pfam" id="PF13411">
    <property type="entry name" value="MerR_1"/>
    <property type="match status" value="1"/>
</dbReference>
<keyword evidence="2" id="KW-0805">Transcription regulation</keyword>
<proteinExistence type="predicted"/>
<feature type="domain" description="HTH merR-type" evidence="6">
    <location>
        <begin position="6"/>
        <end position="75"/>
    </location>
</feature>
<evidence type="ECO:0000313" key="7">
    <source>
        <dbReference type="EMBL" id="KRM37782.1"/>
    </source>
</evidence>
<reference evidence="7 8" key="1">
    <citation type="journal article" date="2015" name="Genome Announc.">
        <title>Expanding the biotechnology potential of lactobacilli through comparative genomics of 213 strains and associated genera.</title>
        <authorList>
            <person name="Sun Z."/>
            <person name="Harris H.M."/>
            <person name="McCann A."/>
            <person name="Guo C."/>
            <person name="Argimon S."/>
            <person name="Zhang W."/>
            <person name="Yang X."/>
            <person name="Jeffery I.B."/>
            <person name="Cooney J.C."/>
            <person name="Kagawa T.F."/>
            <person name="Liu W."/>
            <person name="Song Y."/>
            <person name="Salvetti E."/>
            <person name="Wrobel A."/>
            <person name="Rasinkangas P."/>
            <person name="Parkhill J."/>
            <person name="Rea M.C."/>
            <person name="O'Sullivan O."/>
            <person name="Ritari J."/>
            <person name="Douillard F.P."/>
            <person name="Paul Ross R."/>
            <person name="Yang R."/>
            <person name="Briner A.E."/>
            <person name="Felis G.E."/>
            <person name="de Vos W.M."/>
            <person name="Barrangou R."/>
            <person name="Klaenhammer T.R."/>
            <person name="Caufield P.W."/>
            <person name="Cui Y."/>
            <person name="Zhang H."/>
            <person name="O'Toole P.W."/>
        </authorList>
    </citation>
    <scope>NUCLEOTIDE SEQUENCE [LARGE SCALE GENOMIC DNA]</scope>
    <source>
        <strain evidence="7 8">DSM 8475</strain>
    </source>
</reference>
<evidence type="ECO:0000313" key="8">
    <source>
        <dbReference type="Proteomes" id="UP000051085"/>
    </source>
</evidence>
<sequence length="272" mass="30780">MPDEQLMTISKFAQAVGTTRRTLLFYDQQGVFKPAKTTANGYRYYSYDQIYRMNFILSLRSLGLSIEEIKNYLSDNDSQTLNKELGALKQKVQSQIANLQQVLEVLNQKEENNTQLRDVDFYTVKRCYLPAREFWCSDFEVDCSEREIAQAYSDFYQRLGAGVMVNKRLSGFLTALPQAQAGRYADSGFRIIKERDRTAATGVPMIAQPAGDYVITKAANTGEGIERGLAAIRQWATQHGLTLGDDLWQFNLGVDVTRLGLTENSILAYQSK</sequence>
<dbReference type="InterPro" id="IPR047057">
    <property type="entry name" value="MerR_fam"/>
</dbReference>
<organism evidence="7 8">
    <name type="scientific">Limosilactobacillus pontis DSM 8475</name>
    <dbReference type="NCBI Taxonomy" id="1423794"/>
    <lineage>
        <taxon>Bacteria</taxon>
        <taxon>Bacillati</taxon>
        <taxon>Bacillota</taxon>
        <taxon>Bacilli</taxon>
        <taxon>Lactobacillales</taxon>
        <taxon>Lactobacillaceae</taxon>
        <taxon>Limosilactobacillus</taxon>
    </lineage>
</organism>
<dbReference type="Proteomes" id="UP000051085">
    <property type="component" value="Unassembled WGS sequence"/>
</dbReference>
<dbReference type="PROSITE" id="PS50937">
    <property type="entry name" value="HTH_MERR_2"/>
    <property type="match status" value="1"/>
</dbReference>
<keyword evidence="5" id="KW-0175">Coiled coil</keyword>
<keyword evidence="1" id="KW-0678">Repressor</keyword>
<dbReference type="AlphaFoldDB" id="A0A922PVW9"/>
<dbReference type="Gene3D" id="1.10.1660.10">
    <property type="match status" value="1"/>
</dbReference>
<keyword evidence="4" id="KW-0804">Transcription</keyword>
<dbReference type="GO" id="GO:0003677">
    <property type="term" value="F:DNA binding"/>
    <property type="evidence" value="ECO:0007669"/>
    <property type="project" value="UniProtKB-KW"/>
</dbReference>
<dbReference type="SUPFAM" id="SSF46955">
    <property type="entry name" value="Putative DNA-binding domain"/>
    <property type="match status" value="1"/>
</dbReference>
<dbReference type="EMBL" id="AZGO01000011">
    <property type="protein sequence ID" value="KRM37782.1"/>
    <property type="molecule type" value="Genomic_DNA"/>
</dbReference>
<evidence type="ECO:0000256" key="4">
    <source>
        <dbReference type="ARBA" id="ARBA00023163"/>
    </source>
</evidence>
<evidence type="ECO:0000259" key="6">
    <source>
        <dbReference type="PROSITE" id="PS50937"/>
    </source>
</evidence>
<protein>
    <submittedName>
        <fullName evidence="7">Transcriptional regulator</fullName>
    </submittedName>
</protein>
<evidence type="ECO:0000256" key="1">
    <source>
        <dbReference type="ARBA" id="ARBA00022491"/>
    </source>
</evidence>
<evidence type="ECO:0000256" key="2">
    <source>
        <dbReference type="ARBA" id="ARBA00023015"/>
    </source>
</evidence>
<evidence type="ECO:0000256" key="5">
    <source>
        <dbReference type="SAM" id="Coils"/>
    </source>
</evidence>